<name>A0A1G7LYV0_9BACT</name>
<keyword evidence="6" id="KW-1185">Reference proteome</keyword>
<feature type="domain" description="Methyltransferase type 11" evidence="4">
    <location>
        <begin position="41"/>
        <end position="142"/>
    </location>
</feature>
<dbReference type="GO" id="GO:0032259">
    <property type="term" value="P:methylation"/>
    <property type="evidence" value="ECO:0007669"/>
    <property type="project" value="UniProtKB-KW"/>
</dbReference>
<dbReference type="AlphaFoldDB" id="A0A1G7LYV0"/>
<evidence type="ECO:0000256" key="2">
    <source>
        <dbReference type="ARBA" id="ARBA00022679"/>
    </source>
</evidence>
<dbReference type="Proteomes" id="UP000182427">
    <property type="component" value="Chromosome I"/>
</dbReference>
<accession>A0A1G7LYV0</accession>
<dbReference type="EMBL" id="LT629690">
    <property type="protein sequence ID" value="SDF54090.1"/>
    <property type="molecule type" value="Genomic_DNA"/>
</dbReference>
<dbReference type="Gene3D" id="3.40.50.150">
    <property type="entry name" value="Vaccinia Virus protein VP39"/>
    <property type="match status" value="1"/>
</dbReference>
<dbReference type="SUPFAM" id="SSF53335">
    <property type="entry name" value="S-adenosyl-L-methionine-dependent methyltransferases"/>
    <property type="match status" value="1"/>
</dbReference>
<protein>
    <submittedName>
        <fullName evidence="5">Methyltransferase domain-containing protein</fullName>
    </submittedName>
</protein>
<evidence type="ECO:0000259" key="4">
    <source>
        <dbReference type="Pfam" id="PF08241"/>
    </source>
</evidence>
<gene>
    <name evidence="5" type="ORF">SAMN05444167_2645</name>
</gene>
<dbReference type="PANTHER" id="PTHR43464">
    <property type="entry name" value="METHYLTRANSFERASE"/>
    <property type="match status" value="1"/>
</dbReference>
<dbReference type="Pfam" id="PF08241">
    <property type="entry name" value="Methyltransf_11"/>
    <property type="match status" value="1"/>
</dbReference>
<dbReference type="InterPro" id="IPR013216">
    <property type="entry name" value="Methyltransf_11"/>
</dbReference>
<dbReference type="GO" id="GO:0008757">
    <property type="term" value="F:S-adenosylmethionine-dependent methyltransferase activity"/>
    <property type="evidence" value="ECO:0007669"/>
    <property type="project" value="InterPro"/>
</dbReference>
<organism evidence="5 6">
    <name type="scientific">Terriglobus roseus</name>
    <dbReference type="NCBI Taxonomy" id="392734"/>
    <lineage>
        <taxon>Bacteria</taxon>
        <taxon>Pseudomonadati</taxon>
        <taxon>Acidobacteriota</taxon>
        <taxon>Terriglobia</taxon>
        <taxon>Terriglobales</taxon>
        <taxon>Acidobacteriaceae</taxon>
        <taxon>Terriglobus</taxon>
    </lineage>
</organism>
<keyword evidence="3" id="KW-0949">S-adenosyl-L-methionine</keyword>
<dbReference type="InterPro" id="IPR029063">
    <property type="entry name" value="SAM-dependent_MTases_sf"/>
</dbReference>
<proteinExistence type="predicted"/>
<dbReference type="PANTHER" id="PTHR43464:SF19">
    <property type="entry name" value="UBIQUINONE BIOSYNTHESIS O-METHYLTRANSFERASE, MITOCHONDRIAL"/>
    <property type="match status" value="1"/>
</dbReference>
<evidence type="ECO:0000256" key="1">
    <source>
        <dbReference type="ARBA" id="ARBA00022603"/>
    </source>
</evidence>
<sequence>MTSGCDDECMALSIQEQFGHIDIYVFDQILRGNIAPGMRVLDAGCGYGRNLVHLLREGCEIFAVDLDRDGVEHVRRLSASLGTGLPAENFQVAPIEQIPFPDAFADVVICNSVLHFAKDEEHFRAMLAELWRVVRPGGMLFCRLGSRIGMDFERVRGGRFLMADGAEWFLADEEMLMELTEEMDSVLVDPLKTTIVQDYRCMTTWVQRKQR</sequence>
<reference evidence="5 6" key="1">
    <citation type="submission" date="2016-10" db="EMBL/GenBank/DDBJ databases">
        <authorList>
            <person name="de Groot N.N."/>
        </authorList>
    </citation>
    <scope>NUCLEOTIDE SEQUENCE [LARGE SCALE GENOMIC DNA]</scope>
    <source>
        <strain evidence="5 6">GAS232</strain>
    </source>
</reference>
<dbReference type="CDD" id="cd02440">
    <property type="entry name" value="AdoMet_MTases"/>
    <property type="match status" value="1"/>
</dbReference>
<evidence type="ECO:0000313" key="5">
    <source>
        <dbReference type="EMBL" id="SDF54090.1"/>
    </source>
</evidence>
<evidence type="ECO:0000256" key="3">
    <source>
        <dbReference type="ARBA" id="ARBA00022691"/>
    </source>
</evidence>
<evidence type="ECO:0000313" key="6">
    <source>
        <dbReference type="Proteomes" id="UP000182427"/>
    </source>
</evidence>
<keyword evidence="1 5" id="KW-0489">Methyltransferase</keyword>
<keyword evidence="2 5" id="KW-0808">Transferase</keyword>